<dbReference type="RefSeq" id="WP_194538115.1">
    <property type="nucleotide sequence ID" value="NZ_JACEFB010000007.1"/>
</dbReference>
<keyword evidence="3" id="KW-0963">Cytoplasm</keyword>
<sequence length="137" mass="15453">MAETTNDSAQTLDQRRANHAWNAVQRAKQKQDQHERQDPKKFGGQVKKLPTRILAAGLGQALAFLKAKDYAPGLLAELSDWIKTRIPPRKGEPDDLLERIIQGNSDFLRRATDEVLAYLVWLNRFAEAEGLTEGEES</sequence>
<evidence type="ECO:0000313" key="7">
    <source>
        <dbReference type="EMBL" id="MBA2226670.1"/>
    </source>
</evidence>
<dbReference type="InterPro" id="IPR023101">
    <property type="entry name" value="AF1862-like_dom_sf"/>
</dbReference>
<dbReference type="Pfam" id="PF09701">
    <property type="entry name" value="Cas_Cmr5"/>
    <property type="match status" value="1"/>
</dbReference>
<dbReference type="EMBL" id="JACEFB010000007">
    <property type="protein sequence ID" value="MBA2226670.1"/>
    <property type="molecule type" value="Genomic_DNA"/>
</dbReference>
<dbReference type="SUPFAM" id="SSF158568">
    <property type="entry name" value="AF1862-like"/>
    <property type="match status" value="1"/>
</dbReference>
<evidence type="ECO:0000313" key="8">
    <source>
        <dbReference type="Proteomes" id="UP000542342"/>
    </source>
</evidence>
<feature type="compositionally biased region" description="Polar residues" evidence="6">
    <location>
        <begin position="1"/>
        <end position="12"/>
    </location>
</feature>
<reference evidence="7 8" key="1">
    <citation type="submission" date="2020-07" db="EMBL/GenBank/DDBJ databases">
        <title>Thermogemmata thermophila gen. nov., sp. nov., a novel moderate thermophilic planctomycete from a Kamchatka hot spring.</title>
        <authorList>
            <person name="Elcheninov A.G."/>
            <person name="Podosokorskaya O.A."/>
            <person name="Kovaleva O.L."/>
            <person name="Novikov A."/>
            <person name="Bonch-Osmolovskaya E.A."/>
            <person name="Toshchakov S.V."/>
            <person name="Kublanov I.V."/>
        </authorList>
    </citation>
    <scope>NUCLEOTIDE SEQUENCE [LARGE SCALE GENOMIC DNA]</scope>
    <source>
        <strain evidence="7 8">2918</strain>
    </source>
</reference>
<feature type="compositionally biased region" description="Basic and acidic residues" evidence="6">
    <location>
        <begin position="29"/>
        <end position="41"/>
    </location>
</feature>
<proteinExistence type="inferred from homology"/>
<dbReference type="Proteomes" id="UP000542342">
    <property type="component" value="Unassembled WGS sequence"/>
</dbReference>
<dbReference type="Gene3D" id="1.10.520.30">
    <property type="entry name" value="AF1862-like domain"/>
    <property type="match status" value="1"/>
</dbReference>
<organism evidence="7 8">
    <name type="scientific">Thermogemmata fonticola</name>
    <dbReference type="NCBI Taxonomy" id="2755323"/>
    <lineage>
        <taxon>Bacteria</taxon>
        <taxon>Pseudomonadati</taxon>
        <taxon>Planctomycetota</taxon>
        <taxon>Planctomycetia</taxon>
        <taxon>Gemmatales</taxon>
        <taxon>Gemmataceae</taxon>
        <taxon>Thermogemmata</taxon>
    </lineage>
</organism>
<evidence type="ECO:0000256" key="3">
    <source>
        <dbReference type="ARBA" id="ARBA00022490"/>
    </source>
</evidence>
<feature type="region of interest" description="Disordered" evidence="6">
    <location>
        <begin position="1"/>
        <end position="45"/>
    </location>
</feature>
<dbReference type="InterPro" id="IPR010160">
    <property type="entry name" value="CRISPR-assoc_prot_Cmr5"/>
</dbReference>
<evidence type="ECO:0000256" key="5">
    <source>
        <dbReference type="ARBA" id="ARBA00030001"/>
    </source>
</evidence>
<accession>A0A7V8VEP2</accession>
<dbReference type="GO" id="GO:0005737">
    <property type="term" value="C:cytoplasm"/>
    <property type="evidence" value="ECO:0007669"/>
    <property type="project" value="UniProtKB-SubCell"/>
</dbReference>
<evidence type="ECO:0000256" key="6">
    <source>
        <dbReference type="SAM" id="MobiDB-lite"/>
    </source>
</evidence>
<dbReference type="AlphaFoldDB" id="A0A7V8VEP2"/>
<comment type="similarity">
    <text evidence="2">Belongs to the CRISPR system Cmr5 family.</text>
</comment>
<evidence type="ECO:0000256" key="1">
    <source>
        <dbReference type="ARBA" id="ARBA00004496"/>
    </source>
</evidence>
<protein>
    <recommendedName>
        <fullName evidence="5">CRISPR type III-B/RAMP module-associated protein Cmr5</fullName>
    </recommendedName>
</protein>
<gene>
    <name evidence="7" type="primary">cmr5</name>
    <name evidence="7" type="ORF">H0921_10905</name>
</gene>
<evidence type="ECO:0000256" key="4">
    <source>
        <dbReference type="ARBA" id="ARBA00023118"/>
    </source>
</evidence>
<dbReference type="GO" id="GO:0051607">
    <property type="term" value="P:defense response to virus"/>
    <property type="evidence" value="ECO:0007669"/>
    <property type="project" value="UniProtKB-KW"/>
</dbReference>
<comment type="caution">
    <text evidence="7">The sequence shown here is derived from an EMBL/GenBank/DDBJ whole genome shotgun (WGS) entry which is preliminary data.</text>
</comment>
<keyword evidence="8" id="KW-1185">Reference proteome</keyword>
<evidence type="ECO:0000256" key="2">
    <source>
        <dbReference type="ARBA" id="ARBA00006161"/>
    </source>
</evidence>
<dbReference type="NCBIfam" id="TIGR01881">
    <property type="entry name" value="cas_Cmr5"/>
    <property type="match status" value="1"/>
</dbReference>
<name>A0A7V8VEP2_9BACT</name>
<keyword evidence="4" id="KW-0051">Antiviral defense</keyword>
<comment type="subcellular location">
    <subcellularLocation>
        <location evidence="1">Cytoplasm</location>
    </subcellularLocation>
</comment>
<dbReference type="CDD" id="cd09749">
    <property type="entry name" value="Cmr5_III-B"/>
    <property type="match status" value="1"/>
</dbReference>